<name>A0A0F9D6E0_9ZZZZ</name>
<keyword evidence="1" id="KW-0812">Transmembrane</keyword>
<feature type="transmembrane region" description="Helical" evidence="1">
    <location>
        <begin position="54"/>
        <end position="75"/>
    </location>
</feature>
<accession>A0A0F9D6E0</accession>
<organism evidence="2">
    <name type="scientific">marine sediment metagenome</name>
    <dbReference type="NCBI Taxonomy" id="412755"/>
    <lineage>
        <taxon>unclassified sequences</taxon>
        <taxon>metagenomes</taxon>
        <taxon>ecological metagenomes</taxon>
    </lineage>
</organism>
<evidence type="ECO:0000256" key="1">
    <source>
        <dbReference type="SAM" id="Phobius"/>
    </source>
</evidence>
<dbReference type="EMBL" id="LAZR01030258">
    <property type="protein sequence ID" value="KKL57164.1"/>
    <property type="molecule type" value="Genomic_DNA"/>
</dbReference>
<keyword evidence="1" id="KW-0472">Membrane</keyword>
<sequence length="81" mass="8711">MTRMTVATLAERVDRYHDAITAMSKGMDARILVNETSIKTQGERISKGEGGMALLIKLIIMSIVVSAGAVVGYVGKQTGLW</sequence>
<keyword evidence="1" id="KW-1133">Transmembrane helix</keyword>
<evidence type="ECO:0000313" key="2">
    <source>
        <dbReference type="EMBL" id="KKL57164.1"/>
    </source>
</evidence>
<proteinExistence type="predicted"/>
<protein>
    <submittedName>
        <fullName evidence="2">Uncharacterized protein</fullName>
    </submittedName>
</protein>
<reference evidence="2" key="1">
    <citation type="journal article" date="2015" name="Nature">
        <title>Complex archaea that bridge the gap between prokaryotes and eukaryotes.</title>
        <authorList>
            <person name="Spang A."/>
            <person name="Saw J.H."/>
            <person name="Jorgensen S.L."/>
            <person name="Zaremba-Niedzwiedzka K."/>
            <person name="Martijn J."/>
            <person name="Lind A.E."/>
            <person name="van Eijk R."/>
            <person name="Schleper C."/>
            <person name="Guy L."/>
            <person name="Ettema T.J."/>
        </authorList>
    </citation>
    <scope>NUCLEOTIDE SEQUENCE</scope>
</reference>
<comment type="caution">
    <text evidence="2">The sequence shown here is derived from an EMBL/GenBank/DDBJ whole genome shotgun (WGS) entry which is preliminary data.</text>
</comment>
<gene>
    <name evidence="2" type="ORF">LCGC14_2238150</name>
</gene>
<dbReference type="AlphaFoldDB" id="A0A0F9D6E0"/>